<keyword evidence="2" id="KW-0285">Flavoprotein</keyword>
<evidence type="ECO:0000259" key="5">
    <source>
        <dbReference type="Pfam" id="PF01494"/>
    </source>
</evidence>
<gene>
    <name evidence="6" type="ORF">DI536_12995</name>
</gene>
<feature type="compositionally biased region" description="Basic residues" evidence="4">
    <location>
        <begin position="89"/>
        <end position="101"/>
    </location>
</feature>
<evidence type="ECO:0000313" key="7">
    <source>
        <dbReference type="Proteomes" id="UP000249061"/>
    </source>
</evidence>
<sequence>MTRHDVVIVGGGPTGLTLAAELALRKVDVVVVERRATQALQGTRAGGLHARSIEVFDQRGIAERFLSRGAAAQTRGARRREVSRQVGTSRRRQRAAAGRRAHCPDGHVARVGEGGDEAPEL</sequence>
<dbReference type="Pfam" id="PF01494">
    <property type="entry name" value="FAD_binding_3"/>
    <property type="match status" value="1"/>
</dbReference>
<organism evidence="6 7">
    <name type="scientific">Archangium gephyra</name>
    <dbReference type="NCBI Taxonomy" id="48"/>
    <lineage>
        <taxon>Bacteria</taxon>
        <taxon>Pseudomonadati</taxon>
        <taxon>Myxococcota</taxon>
        <taxon>Myxococcia</taxon>
        <taxon>Myxococcales</taxon>
        <taxon>Cystobacterineae</taxon>
        <taxon>Archangiaceae</taxon>
        <taxon>Archangium</taxon>
    </lineage>
</organism>
<dbReference type="Gene3D" id="3.50.50.60">
    <property type="entry name" value="FAD/NAD(P)-binding domain"/>
    <property type="match status" value="1"/>
</dbReference>
<dbReference type="Proteomes" id="UP000249061">
    <property type="component" value="Unassembled WGS sequence"/>
</dbReference>
<dbReference type="GO" id="GO:0016709">
    <property type="term" value="F:oxidoreductase activity, acting on paired donors, with incorporation or reduction of molecular oxygen, NAD(P)H as one donor, and incorporation of one atom of oxygen"/>
    <property type="evidence" value="ECO:0007669"/>
    <property type="project" value="UniProtKB-ARBA"/>
</dbReference>
<comment type="caution">
    <text evidence="6">The sequence shown here is derived from an EMBL/GenBank/DDBJ whole genome shotgun (WGS) entry which is preliminary data.</text>
</comment>
<keyword evidence="3" id="KW-0274">FAD</keyword>
<evidence type="ECO:0000313" key="6">
    <source>
        <dbReference type="EMBL" id="PZR13200.1"/>
    </source>
</evidence>
<comment type="cofactor">
    <cofactor evidence="1">
        <name>FAD</name>
        <dbReference type="ChEBI" id="CHEBI:57692"/>
    </cofactor>
</comment>
<evidence type="ECO:0000256" key="2">
    <source>
        <dbReference type="ARBA" id="ARBA00022630"/>
    </source>
</evidence>
<feature type="domain" description="FAD-binding" evidence="5">
    <location>
        <begin position="4"/>
        <end position="85"/>
    </location>
</feature>
<evidence type="ECO:0000256" key="3">
    <source>
        <dbReference type="ARBA" id="ARBA00022827"/>
    </source>
</evidence>
<protein>
    <recommendedName>
        <fullName evidence="5">FAD-binding domain-containing protein</fullName>
    </recommendedName>
</protein>
<dbReference type="InterPro" id="IPR050641">
    <property type="entry name" value="RIFMO-like"/>
</dbReference>
<dbReference type="AlphaFoldDB" id="A0A2W5TCG0"/>
<dbReference type="EMBL" id="QFQP01000010">
    <property type="protein sequence ID" value="PZR13200.1"/>
    <property type="molecule type" value="Genomic_DNA"/>
</dbReference>
<feature type="region of interest" description="Disordered" evidence="4">
    <location>
        <begin position="72"/>
        <end position="121"/>
    </location>
</feature>
<evidence type="ECO:0000256" key="4">
    <source>
        <dbReference type="SAM" id="MobiDB-lite"/>
    </source>
</evidence>
<accession>A0A2W5TCG0</accession>
<dbReference type="PANTHER" id="PTHR43004:SF19">
    <property type="entry name" value="BINDING MONOOXYGENASE, PUTATIVE (JCVI)-RELATED"/>
    <property type="match status" value="1"/>
</dbReference>
<dbReference type="InterPro" id="IPR002938">
    <property type="entry name" value="FAD-bd"/>
</dbReference>
<reference evidence="6 7" key="1">
    <citation type="submission" date="2017-08" db="EMBL/GenBank/DDBJ databases">
        <title>Infants hospitalized years apart are colonized by the same room-sourced microbial strains.</title>
        <authorList>
            <person name="Brooks B."/>
            <person name="Olm M.R."/>
            <person name="Firek B.A."/>
            <person name="Baker R."/>
            <person name="Thomas B.C."/>
            <person name="Morowitz M.J."/>
            <person name="Banfield J.F."/>
        </authorList>
    </citation>
    <scope>NUCLEOTIDE SEQUENCE [LARGE SCALE GENOMIC DNA]</scope>
    <source>
        <strain evidence="6">S2_003_000_R2_14</strain>
    </source>
</reference>
<dbReference type="PANTHER" id="PTHR43004">
    <property type="entry name" value="TRK SYSTEM POTASSIUM UPTAKE PROTEIN"/>
    <property type="match status" value="1"/>
</dbReference>
<proteinExistence type="predicted"/>
<dbReference type="GO" id="GO:0071949">
    <property type="term" value="F:FAD binding"/>
    <property type="evidence" value="ECO:0007669"/>
    <property type="project" value="InterPro"/>
</dbReference>
<dbReference type="SUPFAM" id="SSF51905">
    <property type="entry name" value="FAD/NAD(P)-binding domain"/>
    <property type="match status" value="1"/>
</dbReference>
<evidence type="ECO:0000256" key="1">
    <source>
        <dbReference type="ARBA" id="ARBA00001974"/>
    </source>
</evidence>
<dbReference type="InterPro" id="IPR036188">
    <property type="entry name" value="FAD/NAD-bd_sf"/>
</dbReference>
<name>A0A2W5TCG0_9BACT</name>